<dbReference type="Gene3D" id="3.40.50.2300">
    <property type="match status" value="2"/>
</dbReference>
<dbReference type="PROSITE" id="PS51257">
    <property type="entry name" value="PROKAR_LIPOPROTEIN"/>
    <property type="match status" value="1"/>
</dbReference>
<keyword evidence="5" id="KW-1185">Reference proteome</keyword>
<evidence type="ECO:0000256" key="1">
    <source>
        <dbReference type="ARBA" id="ARBA00010062"/>
    </source>
</evidence>
<sequence>MRFKFAHAVSIAAAVAMTTACGKKDESGASTAASAASSASAPAASAPAPASEATVVKIGHVAPLTGLQAHLGQDNENGARLALEEISAQGLTIDGRSIRLQLDSQDDAADPRVGTEAAQKLVDDHVVAVIGHLNSGVSIPASKIYSDAGIAQISPSTTNPEYTKQGYKTTFRVVATDALQGPVLAGYAMKTLHAKKVVVVDDATAYGRGLADEFAKTVQAGGVKIVGREQTTEKARNFKAILTKIKRIQPDVVMYGGMDVTGGPFAKEAAALGIKSKILAGDGVCTEKLAELAGDAVQNIVCSEAGLALSKMDKGADFEKKYEARFHQPVQIYAPFTYDAMYVIVDAMKRANSIEAPKVLAAIATTDFNGLTGHIAFDDKGDLKAGTITLYDFKDKKKDVLDVVRQ</sequence>
<keyword evidence="4" id="KW-0675">Receptor</keyword>
<dbReference type="PANTHER" id="PTHR47151">
    <property type="entry name" value="LEU/ILE/VAL-BINDING ABC TRANSPORTER SUBUNIT"/>
    <property type="match status" value="1"/>
</dbReference>
<evidence type="ECO:0000259" key="3">
    <source>
        <dbReference type="Pfam" id="PF13458"/>
    </source>
</evidence>
<evidence type="ECO:0000256" key="2">
    <source>
        <dbReference type="ARBA" id="ARBA00022729"/>
    </source>
</evidence>
<keyword evidence="2" id="KW-0732">Signal</keyword>
<feature type="domain" description="Leucine-binding protein" evidence="3">
    <location>
        <begin position="56"/>
        <end position="390"/>
    </location>
</feature>
<comment type="similarity">
    <text evidence="1">Belongs to the leucine-binding protein family.</text>
</comment>
<dbReference type="AlphaFoldDB" id="A0A158DMX1"/>
<accession>A0A158DMX1</accession>
<dbReference type="OrthoDB" id="9783240at2"/>
<dbReference type="SUPFAM" id="SSF53822">
    <property type="entry name" value="Periplasmic binding protein-like I"/>
    <property type="match status" value="1"/>
</dbReference>
<dbReference type="InterPro" id="IPR028082">
    <property type="entry name" value="Peripla_BP_I"/>
</dbReference>
<proteinExistence type="inferred from homology"/>
<gene>
    <name evidence="4" type="ORF">AWB78_05301</name>
</gene>
<reference evidence="4" key="1">
    <citation type="submission" date="2016-01" db="EMBL/GenBank/DDBJ databases">
        <authorList>
            <person name="Peeters C."/>
        </authorList>
    </citation>
    <scope>NUCLEOTIDE SEQUENCE</scope>
    <source>
        <strain evidence="4">LMG 29321</strain>
    </source>
</reference>
<dbReference type="Proteomes" id="UP000071859">
    <property type="component" value="Unassembled WGS sequence"/>
</dbReference>
<evidence type="ECO:0000313" key="4">
    <source>
        <dbReference type="EMBL" id="SAK95097.1"/>
    </source>
</evidence>
<name>A0A158DMX1_9BURK</name>
<dbReference type="RefSeq" id="WP_062608831.1">
    <property type="nucleotide sequence ID" value="NZ_FCOX02000033.1"/>
</dbReference>
<evidence type="ECO:0000313" key="5">
    <source>
        <dbReference type="Proteomes" id="UP000071859"/>
    </source>
</evidence>
<dbReference type="Pfam" id="PF13458">
    <property type="entry name" value="Peripla_BP_6"/>
    <property type="match status" value="1"/>
</dbReference>
<dbReference type="EMBL" id="FCOX02000033">
    <property type="protein sequence ID" value="SAK95097.1"/>
    <property type="molecule type" value="Genomic_DNA"/>
</dbReference>
<dbReference type="PANTHER" id="PTHR47151:SF2">
    <property type="entry name" value="AMINO ACID BINDING PROTEIN"/>
    <property type="match status" value="1"/>
</dbReference>
<dbReference type="InterPro" id="IPR028081">
    <property type="entry name" value="Leu-bd"/>
</dbReference>
<comment type="caution">
    <text evidence="4">The sequence shown here is derived from an EMBL/GenBank/DDBJ whole genome shotgun (WGS) entry which is preliminary data.</text>
</comment>
<organism evidence="4 5">
    <name type="scientific">Caballeronia calidae</name>
    <dbReference type="NCBI Taxonomy" id="1777139"/>
    <lineage>
        <taxon>Bacteria</taxon>
        <taxon>Pseudomonadati</taxon>
        <taxon>Pseudomonadota</taxon>
        <taxon>Betaproteobacteria</taxon>
        <taxon>Burkholderiales</taxon>
        <taxon>Burkholderiaceae</taxon>
        <taxon>Caballeronia</taxon>
    </lineage>
</organism>
<protein>
    <submittedName>
        <fullName evidence="4">Extracellular ligand-binding receptor</fullName>
    </submittedName>
</protein>
<dbReference type="CDD" id="cd06342">
    <property type="entry name" value="PBP1_ABC_LIVBP-like"/>
    <property type="match status" value="1"/>
</dbReference>